<evidence type="ECO:0000313" key="2">
    <source>
        <dbReference type="Proteomes" id="UP000823405"/>
    </source>
</evidence>
<proteinExistence type="predicted"/>
<dbReference type="EMBL" id="JAAAIN010003311">
    <property type="protein sequence ID" value="KAG0286423.1"/>
    <property type="molecule type" value="Genomic_DNA"/>
</dbReference>
<dbReference type="Proteomes" id="UP000823405">
    <property type="component" value="Unassembled WGS sequence"/>
</dbReference>
<protein>
    <submittedName>
        <fullName evidence="1">Uncharacterized protein</fullName>
    </submittedName>
</protein>
<dbReference type="OrthoDB" id="10396652at2759"/>
<name>A0A9P6QN03_9FUNG</name>
<accession>A0A9P6QN03</accession>
<gene>
    <name evidence="1" type="ORF">BGZ97_007448</name>
</gene>
<comment type="caution">
    <text evidence="1">The sequence shown here is derived from an EMBL/GenBank/DDBJ whole genome shotgun (WGS) entry which is preliminary data.</text>
</comment>
<sequence length="196" mass="22705">MCHLEKVYYQDPKRSDSDSIVVDLHLTHDENYMDGTFDVTVSSTGTYFDNGQVILDFNATEFKFPWLTLTIPEKFQPWVMDVGSSESYSDPDPLWFLMSVMHCDVKYREHPGFVFPGSAWVDKTCTFCDNDNGIAVIKKRTRRKFTEQILSQSDNGISDFEWEKASWDAMDDEAFFANLDKTGKIDYGLLSYSPWF</sequence>
<keyword evidence="2" id="KW-1185">Reference proteome</keyword>
<evidence type="ECO:0000313" key="1">
    <source>
        <dbReference type="EMBL" id="KAG0286423.1"/>
    </source>
</evidence>
<reference evidence="1" key="1">
    <citation type="journal article" date="2020" name="Fungal Divers.">
        <title>Resolving the Mortierellaceae phylogeny through synthesis of multi-gene phylogenetics and phylogenomics.</title>
        <authorList>
            <person name="Vandepol N."/>
            <person name="Liber J."/>
            <person name="Desiro A."/>
            <person name="Na H."/>
            <person name="Kennedy M."/>
            <person name="Barry K."/>
            <person name="Grigoriev I.V."/>
            <person name="Miller A.N."/>
            <person name="O'Donnell K."/>
            <person name="Stajich J.E."/>
            <person name="Bonito G."/>
        </authorList>
    </citation>
    <scope>NUCLEOTIDE SEQUENCE</scope>
    <source>
        <strain evidence="1">NVP60</strain>
    </source>
</reference>
<organism evidence="1 2">
    <name type="scientific">Linnemannia gamsii</name>
    <dbReference type="NCBI Taxonomy" id="64522"/>
    <lineage>
        <taxon>Eukaryota</taxon>
        <taxon>Fungi</taxon>
        <taxon>Fungi incertae sedis</taxon>
        <taxon>Mucoromycota</taxon>
        <taxon>Mortierellomycotina</taxon>
        <taxon>Mortierellomycetes</taxon>
        <taxon>Mortierellales</taxon>
        <taxon>Mortierellaceae</taxon>
        <taxon>Linnemannia</taxon>
    </lineage>
</organism>
<dbReference type="AlphaFoldDB" id="A0A9P6QN03"/>